<dbReference type="AlphaFoldDB" id="A0A427YRQ1"/>
<dbReference type="Pfam" id="PF10262">
    <property type="entry name" value="Rdx"/>
    <property type="match status" value="1"/>
</dbReference>
<gene>
    <name evidence="3" type="ORF">EHS25_006456</name>
</gene>
<dbReference type="InterPro" id="IPR036249">
    <property type="entry name" value="Thioredoxin-like_sf"/>
</dbReference>
<protein>
    <recommendedName>
        <fullName evidence="5">Selenoprotein W</fullName>
    </recommendedName>
</protein>
<reference evidence="3 4" key="1">
    <citation type="submission" date="2018-11" db="EMBL/GenBank/DDBJ databases">
        <title>Genome sequence of Saitozyma podzolica DSM 27192.</title>
        <authorList>
            <person name="Aliyu H."/>
            <person name="Gorte O."/>
            <person name="Ochsenreither K."/>
        </authorList>
    </citation>
    <scope>NUCLEOTIDE SEQUENCE [LARGE SCALE GENOMIC DNA]</scope>
    <source>
        <strain evidence="3 4">DSM 27192</strain>
    </source>
</reference>
<dbReference type="OrthoDB" id="60822at2759"/>
<evidence type="ECO:0000313" key="4">
    <source>
        <dbReference type="Proteomes" id="UP000279259"/>
    </source>
</evidence>
<feature type="compositionally biased region" description="Low complexity" evidence="2">
    <location>
        <begin position="36"/>
        <end position="47"/>
    </location>
</feature>
<dbReference type="NCBIfam" id="TIGR02174">
    <property type="entry name" value="CXXU_selWTH"/>
    <property type="match status" value="1"/>
</dbReference>
<accession>A0A427YRQ1</accession>
<evidence type="ECO:0008006" key="5">
    <source>
        <dbReference type="Google" id="ProtNLM"/>
    </source>
</evidence>
<dbReference type="Gene3D" id="3.40.30.10">
    <property type="entry name" value="Glutaredoxin"/>
    <property type="match status" value="1"/>
</dbReference>
<feature type="compositionally biased region" description="Low complexity" evidence="2">
    <location>
        <begin position="57"/>
        <end position="70"/>
    </location>
</feature>
<proteinExistence type="predicted"/>
<feature type="region of interest" description="Disordered" evidence="2">
    <location>
        <begin position="1"/>
        <end position="73"/>
    </location>
</feature>
<dbReference type="Proteomes" id="UP000279259">
    <property type="component" value="Unassembled WGS sequence"/>
</dbReference>
<evidence type="ECO:0000256" key="1">
    <source>
        <dbReference type="ARBA" id="ARBA00023284"/>
    </source>
</evidence>
<evidence type="ECO:0000256" key="2">
    <source>
        <dbReference type="SAM" id="MobiDB-lite"/>
    </source>
</evidence>
<keyword evidence="4" id="KW-1185">Reference proteome</keyword>
<name>A0A427YRQ1_9TREE</name>
<evidence type="ECO:0000313" key="3">
    <source>
        <dbReference type="EMBL" id="RSH93808.1"/>
    </source>
</evidence>
<keyword evidence="1" id="KW-0676">Redox-active center</keyword>
<dbReference type="EMBL" id="RSCD01000003">
    <property type="protein sequence ID" value="RSH93808.1"/>
    <property type="molecule type" value="Genomic_DNA"/>
</dbReference>
<dbReference type="InterPro" id="IPR011893">
    <property type="entry name" value="Selenoprotein_Rdx-typ"/>
</dbReference>
<dbReference type="PANTHER" id="PTHR36417">
    <property type="entry name" value="SELENOPROTEIN DOMAIN PROTEIN (AFU_ORTHOLOGUE AFUA_1G05220)"/>
    <property type="match status" value="1"/>
</dbReference>
<sequence length="181" mass="19295">MSQNEACADCDPAPASTLSSSSAQPASKAVMVDAAGGSTSTFGTLSSPEKAPVADLAEAAEPSHAASSAEIRPPAPSYPHITIEFCDRCRWAPRATWTQTELFLTFPTPVLKGITLLPLTSPETGGRFRVWVDMGQGGELVWDRKTEGGFPELKILKQRIRNIIQPELNLGHSDAGGKFKS</sequence>
<feature type="compositionally biased region" description="Low complexity" evidence="2">
    <location>
        <begin position="12"/>
        <end position="29"/>
    </location>
</feature>
<dbReference type="PANTHER" id="PTHR36417:SF2">
    <property type="entry name" value="SELENOPROTEIN DOMAIN PROTEIN (AFU_ORTHOLOGUE AFUA_1G05220)"/>
    <property type="match status" value="1"/>
</dbReference>
<dbReference type="SUPFAM" id="SSF52833">
    <property type="entry name" value="Thioredoxin-like"/>
    <property type="match status" value="1"/>
</dbReference>
<comment type="caution">
    <text evidence="3">The sequence shown here is derived from an EMBL/GenBank/DDBJ whole genome shotgun (WGS) entry which is preliminary data.</text>
</comment>
<organism evidence="3 4">
    <name type="scientific">Saitozyma podzolica</name>
    <dbReference type="NCBI Taxonomy" id="1890683"/>
    <lineage>
        <taxon>Eukaryota</taxon>
        <taxon>Fungi</taxon>
        <taxon>Dikarya</taxon>
        <taxon>Basidiomycota</taxon>
        <taxon>Agaricomycotina</taxon>
        <taxon>Tremellomycetes</taxon>
        <taxon>Tremellales</taxon>
        <taxon>Trimorphomycetaceae</taxon>
        <taxon>Saitozyma</taxon>
    </lineage>
</organism>